<keyword evidence="9 10" id="KW-0998">Cell outer membrane</keyword>
<dbReference type="EMBL" id="JBHTJR010000014">
    <property type="protein sequence ID" value="MFD0991722.1"/>
    <property type="molecule type" value="Genomic_DNA"/>
</dbReference>
<keyword evidence="4 10" id="KW-0812">Transmembrane</keyword>
<keyword evidence="6 11" id="KW-0798">TonB box</keyword>
<dbReference type="PANTHER" id="PTHR30069">
    <property type="entry name" value="TONB-DEPENDENT OUTER MEMBRANE RECEPTOR"/>
    <property type="match status" value="1"/>
</dbReference>
<evidence type="ECO:0000313" key="15">
    <source>
        <dbReference type="Proteomes" id="UP001597062"/>
    </source>
</evidence>
<dbReference type="Gene3D" id="2.170.130.10">
    <property type="entry name" value="TonB-dependent receptor, plug domain"/>
    <property type="match status" value="1"/>
</dbReference>
<comment type="subcellular location">
    <subcellularLocation>
        <location evidence="1 10">Cell outer membrane</location>
        <topology evidence="1 10">Multi-pass membrane protein</topology>
    </subcellularLocation>
</comment>
<evidence type="ECO:0000256" key="5">
    <source>
        <dbReference type="ARBA" id="ARBA00022729"/>
    </source>
</evidence>
<evidence type="ECO:0000256" key="4">
    <source>
        <dbReference type="ARBA" id="ARBA00022692"/>
    </source>
</evidence>
<evidence type="ECO:0000256" key="2">
    <source>
        <dbReference type="ARBA" id="ARBA00022448"/>
    </source>
</evidence>
<evidence type="ECO:0000259" key="13">
    <source>
        <dbReference type="Pfam" id="PF07715"/>
    </source>
</evidence>
<name>A0ABW3JML8_9FLAO</name>
<dbReference type="SUPFAM" id="SSF56935">
    <property type="entry name" value="Porins"/>
    <property type="match status" value="1"/>
</dbReference>
<reference evidence="15" key="1">
    <citation type="journal article" date="2019" name="Int. J. Syst. Evol. Microbiol.">
        <title>The Global Catalogue of Microorganisms (GCM) 10K type strain sequencing project: providing services to taxonomists for standard genome sequencing and annotation.</title>
        <authorList>
            <consortium name="The Broad Institute Genomics Platform"/>
            <consortium name="The Broad Institute Genome Sequencing Center for Infectious Disease"/>
            <person name="Wu L."/>
            <person name="Ma J."/>
        </authorList>
    </citation>
    <scope>NUCLEOTIDE SEQUENCE [LARGE SCALE GENOMIC DNA]</scope>
    <source>
        <strain evidence="15">CCUG 60527</strain>
    </source>
</reference>
<dbReference type="Gene3D" id="2.40.170.20">
    <property type="entry name" value="TonB-dependent receptor, beta-barrel domain"/>
    <property type="match status" value="1"/>
</dbReference>
<keyword evidence="3 10" id="KW-1134">Transmembrane beta strand</keyword>
<dbReference type="Proteomes" id="UP001597062">
    <property type="component" value="Unassembled WGS sequence"/>
</dbReference>
<evidence type="ECO:0000259" key="12">
    <source>
        <dbReference type="Pfam" id="PF00593"/>
    </source>
</evidence>
<keyword evidence="8 14" id="KW-0675">Receptor</keyword>
<protein>
    <submittedName>
        <fullName evidence="14">TonB-dependent receptor plug domain-containing protein</fullName>
    </submittedName>
</protein>
<dbReference type="PROSITE" id="PS52016">
    <property type="entry name" value="TONB_DEPENDENT_REC_3"/>
    <property type="match status" value="1"/>
</dbReference>
<evidence type="ECO:0000256" key="9">
    <source>
        <dbReference type="ARBA" id="ARBA00023237"/>
    </source>
</evidence>
<dbReference type="Pfam" id="PF07715">
    <property type="entry name" value="Plug"/>
    <property type="match status" value="1"/>
</dbReference>
<proteinExistence type="inferred from homology"/>
<keyword evidence="2 10" id="KW-0813">Transport</keyword>
<accession>A0ABW3JML8</accession>
<organism evidence="14 15">
    <name type="scientific">Tenacibaculum geojense</name>
    <dbReference type="NCBI Taxonomy" id="915352"/>
    <lineage>
        <taxon>Bacteria</taxon>
        <taxon>Pseudomonadati</taxon>
        <taxon>Bacteroidota</taxon>
        <taxon>Flavobacteriia</taxon>
        <taxon>Flavobacteriales</taxon>
        <taxon>Flavobacteriaceae</taxon>
        <taxon>Tenacibaculum</taxon>
    </lineage>
</organism>
<keyword evidence="15" id="KW-1185">Reference proteome</keyword>
<evidence type="ECO:0000256" key="1">
    <source>
        <dbReference type="ARBA" id="ARBA00004571"/>
    </source>
</evidence>
<feature type="domain" description="TonB-dependent receptor-like beta-barrel" evidence="12">
    <location>
        <begin position="170"/>
        <end position="598"/>
    </location>
</feature>
<dbReference type="InterPro" id="IPR039426">
    <property type="entry name" value="TonB-dep_rcpt-like"/>
</dbReference>
<dbReference type="PANTHER" id="PTHR30069:SF29">
    <property type="entry name" value="HEMOGLOBIN AND HEMOGLOBIN-HAPTOGLOBIN-BINDING PROTEIN 1-RELATED"/>
    <property type="match status" value="1"/>
</dbReference>
<comment type="caution">
    <text evidence="14">The sequence shown here is derived from an EMBL/GenBank/DDBJ whole genome shotgun (WGS) entry which is preliminary data.</text>
</comment>
<evidence type="ECO:0000256" key="7">
    <source>
        <dbReference type="ARBA" id="ARBA00023136"/>
    </source>
</evidence>
<comment type="similarity">
    <text evidence="10 11">Belongs to the TonB-dependent receptor family.</text>
</comment>
<dbReference type="InterPro" id="IPR037066">
    <property type="entry name" value="Plug_dom_sf"/>
</dbReference>
<evidence type="ECO:0000256" key="10">
    <source>
        <dbReference type="PROSITE-ProRule" id="PRU01360"/>
    </source>
</evidence>
<feature type="domain" description="TonB-dependent receptor plug" evidence="13">
    <location>
        <begin position="59"/>
        <end position="145"/>
    </location>
</feature>
<evidence type="ECO:0000256" key="8">
    <source>
        <dbReference type="ARBA" id="ARBA00023170"/>
    </source>
</evidence>
<evidence type="ECO:0000313" key="14">
    <source>
        <dbReference type="EMBL" id="MFD0991722.1"/>
    </source>
</evidence>
<dbReference type="InterPro" id="IPR000531">
    <property type="entry name" value="Beta-barrel_TonB"/>
</dbReference>
<keyword evidence="7 10" id="KW-0472">Membrane</keyword>
<dbReference type="Pfam" id="PF00593">
    <property type="entry name" value="TonB_dep_Rec_b-barrel"/>
    <property type="match status" value="1"/>
</dbReference>
<dbReference type="RefSeq" id="WP_386104290.1">
    <property type="nucleotide sequence ID" value="NZ_JBHTJR010000014.1"/>
</dbReference>
<evidence type="ECO:0000256" key="6">
    <source>
        <dbReference type="ARBA" id="ARBA00023077"/>
    </source>
</evidence>
<evidence type="ECO:0000256" key="3">
    <source>
        <dbReference type="ARBA" id="ARBA00022452"/>
    </source>
</evidence>
<dbReference type="InterPro" id="IPR012910">
    <property type="entry name" value="Plug_dom"/>
</dbReference>
<keyword evidence="5" id="KW-0732">Signal</keyword>
<gene>
    <name evidence="14" type="ORF">ACFQ1U_00750</name>
</gene>
<dbReference type="InterPro" id="IPR036942">
    <property type="entry name" value="Beta-barrel_TonB_sf"/>
</dbReference>
<evidence type="ECO:0000256" key="11">
    <source>
        <dbReference type="RuleBase" id="RU003357"/>
    </source>
</evidence>
<sequence>MKQYLFIIFFFTAILNVLAQQDTIFNSLDEVFIQANKRLLINSKTLKVIQLNDSVILNNNESFTNLLRFNSSLYFREQGAGGSSSVSFRGTSSSNTAVMWNGININSINNSQTDFNSLTVGLFDEINVRSGGGTIEYGSDAIGGTIHINDLLKFDHNKNISNNIITSYGSFNTFNSLYKLKFKSKRYSLNFGLSFNGSDNDYPFLDSDFKNTNGSYKNYALNFSNALKISNKLVLELFSTFYFGDRLFSGELPNPSSANDKYHDINQRNLLSLIYSSNNFRYTGRVGYLYQKYKFFENKNSKVFNYGTSKRIITDFTLDYQFVNMDAVISSISRFESVYGETDQINQKNRIEFSQSLIYKHNILDKFLYDLKLRKDYNSDFQVPLSFSFGFKLNILDNLFIRANTSKNYRIPSYNDLFWPGQGNLNLIPESSLQGELGFGFKTKSLFFDIAYFNINTKDKIIWTPNGDPNRPGVWVPLNIDKTNNKGVEFSSTLQHTYFNKILANYSINFTYVVTLDKTTGLPLPFIPENVLNFNMSYAYKKYSFFYQFLFNDKVFTTKSNSQDYKVDSYSINNIGVNYDLIKSKKNKLNIGFKFNNLFNKKYFIVTNRPMPGFNYNFNINYKF</sequence>